<dbReference type="EMBL" id="APML01000102">
    <property type="protein sequence ID" value="ENH95518.1"/>
    <property type="molecule type" value="Genomic_DNA"/>
</dbReference>
<organism evidence="7 8">
    <name type="scientific">Gracilibacillus halophilus YIM-C55.5</name>
    <dbReference type="NCBI Taxonomy" id="1308866"/>
    <lineage>
        <taxon>Bacteria</taxon>
        <taxon>Bacillati</taxon>
        <taxon>Bacillota</taxon>
        <taxon>Bacilli</taxon>
        <taxon>Bacillales</taxon>
        <taxon>Bacillaceae</taxon>
        <taxon>Gracilibacillus</taxon>
    </lineage>
</organism>
<reference evidence="7 8" key="1">
    <citation type="submission" date="2013-03" db="EMBL/GenBank/DDBJ databases">
        <title>Draft genome sequence of Gracibacillus halophilus YIM-C55.5, a moderately halophilic and thermophilic organism from the Xiaochaidamu salt lake.</title>
        <authorList>
            <person name="Sugumar T."/>
            <person name="Polireddy D.R."/>
            <person name="Antony A."/>
            <person name="Madhava Y.R."/>
            <person name="Sivakumar N."/>
        </authorList>
    </citation>
    <scope>NUCLEOTIDE SEQUENCE [LARGE SCALE GENOMIC DNA]</scope>
    <source>
        <strain evidence="7 8">YIM-C55.5</strain>
    </source>
</reference>
<dbReference type="Proteomes" id="UP000012283">
    <property type="component" value="Unassembled WGS sequence"/>
</dbReference>
<dbReference type="GO" id="GO:0006313">
    <property type="term" value="P:DNA transposition"/>
    <property type="evidence" value="ECO:0007669"/>
    <property type="project" value="UniProtKB-UniRule"/>
</dbReference>
<evidence type="ECO:0000256" key="3">
    <source>
        <dbReference type="ARBA" id="ARBA00022578"/>
    </source>
</evidence>
<dbReference type="GO" id="GO:0003677">
    <property type="term" value="F:DNA binding"/>
    <property type="evidence" value="ECO:0007669"/>
    <property type="project" value="UniProtKB-UniRule"/>
</dbReference>
<dbReference type="NCBIfam" id="NF033543">
    <property type="entry name" value="transpos_IS256"/>
    <property type="match status" value="1"/>
</dbReference>
<evidence type="ECO:0000256" key="5">
    <source>
        <dbReference type="ARBA" id="ARBA00023172"/>
    </source>
</evidence>
<dbReference type="PROSITE" id="PS01007">
    <property type="entry name" value="TRANSPOSASE_MUTATOR"/>
    <property type="match status" value="1"/>
</dbReference>
<sequence>VFPMNHLTTDLIEALAQKQDIEEVFRRHLETAINQLMKHELTAFLNYEPYDPKGMNSGNSRNGYYQKRPFKTEYGELHLSIPRDRNGAFQQQTLAPYQRSSDTLEQFVIHLYEKGITTDEIAHLIERMYGHHYSKQTVSNLTQLVSEDVRAFHDRKLETRYVCIYLDATHIPIRRQTVEKEAVYIAIGITEDGAKEVLDFTVAPTESTHVWEELIQRLNQRGVENVLLFVSDGLTGMTDAIQRVYPKAKHQICCVHVSRNIASKVRVKDRSSILDDFKAVYQAKNRKEALEALEQFQNKWKKTYPKVIESVVGNEQLLTFFNFPSSIHRSIYSTNLIEAFNKEIKRYVKRKEQFPNEDALERFLVTQFLDYNHKFSMRCHRGFEKAKSAILEMFDALES</sequence>
<dbReference type="AlphaFoldDB" id="N4W5P6"/>
<comment type="caution">
    <text evidence="7">The sequence shown here is derived from an EMBL/GenBank/DDBJ whole genome shotgun (WGS) entry which is preliminary data.</text>
</comment>
<accession>N4W5P6</accession>
<evidence type="ECO:0000313" key="8">
    <source>
        <dbReference type="Proteomes" id="UP000012283"/>
    </source>
</evidence>
<evidence type="ECO:0000256" key="4">
    <source>
        <dbReference type="ARBA" id="ARBA00023125"/>
    </source>
</evidence>
<evidence type="ECO:0000256" key="6">
    <source>
        <dbReference type="RuleBase" id="RU365089"/>
    </source>
</evidence>
<dbReference type="PATRIC" id="fig|1308866.3.peg.3156"/>
<comment type="similarity">
    <text evidence="2 6">Belongs to the transposase mutator family.</text>
</comment>
<keyword evidence="8" id="KW-1185">Reference proteome</keyword>
<name>N4W5P6_9BACI</name>
<keyword evidence="6" id="KW-0814">Transposable element</keyword>
<dbReference type="Pfam" id="PF00872">
    <property type="entry name" value="Transposase_mut"/>
    <property type="match status" value="1"/>
</dbReference>
<dbReference type="PANTHER" id="PTHR33217:SF8">
    <property type="entry name" value="MUTATOR FAMILY TRANSPOSASE"/>
    <property type="match status" value="1"/>
</dbReference>
<dbReference type="InterPro" id="IPR001207">
    <property type="entry name" value="Transposase_mutator"/>
</dbReference>
<dbReference type="PANTHER" id="PTHR33217">
    <property type="entry name" value="TRANSPOSASE FOR INSERTION SEQUENCE ELEMENT IS1081"/>
    <property type="match status" value="1"/>
</dbReference>
<dbReference type="GO" id="GO:0004803">
    <property type="term" value="F:transposase activity"/>
    <property type="evidence" value="ECO:0007669"/>
    <property type="project" value="UniProtKB-UniRule"/>
</dbReference>
<evidence type="ECO:0000256" key="1">
    <source>
        <dbReference type="ARBA" id="ARBA00002190"/>
    </source>
</evidence>
<proteinExistence type="inferred from homology"/>
<keyword evidence="5 6" id="KW-0233">DNA recombination</keyword>
<protein>
    <recommendedName>
        <fullName evidence="6">Mutator family transposase</fullName>
    </recommendedName>
</protein>
<dbReference type="eggNOG" id="COG3328">
    <property type="taxonomic scope" value="Bacteria"/>
</dbReference>
<comment type="function">
    <text evidence="1 6">Required for the transposition of the insertion element.</text>
</comment>
<feature type="non-terminal residue" evidence="7">
    <location>
        <position position="1"/>
    </location>
</feature>
<keyword evidence="3 6" id="KW-0815">Transposition</keyword>
<keyword evidence="4 6" id="KW-0238">DNA-binding</keyword>
<gene>
    <name evidence="7" type="ORF">J416_15677</name>
</gene>
<evidence type="ECO:0000313" key="7">
    <source>
        <dbReference type="EMBL" id="ENH95518.1"/>
    </source>
</evidence>
<evidence type="ECO:0000256" key="2">
    <source>
        <dbReference type="ARBA" id="ARBA00010961"/>
    </source>
</evidence>